<comment type="similarity">
    <text evidence="1 2">Belongs to the TIFY/JAZ family.</text>
</comment>
<dbReference type="SMART" id="SM00979">
    <property type="entry name" value="TIFY"/>
    <property type="match status" value="1"/>
</dbReference>
<feature type="compositionally biased region" description="Polar residues" evidence="3">
    <location>
        <begin position="364"/>
        <end position="390"/>
    </location>
</feature>
<dbReference type="InterPro" id="IPR018467">
    <property type="entry name" value="CCT_CS"/>
</dbReference>
<dbReference type="InterPro" id="IPR040390">
    <property type="entry name" value="TIFY/JAZ"/>
</dbReference>
<dbReference type="GO" id="GO:0009611">
    <property type="term" value="P:response to wounding"/>
    <property type="evidence" value="ECO:0007669"/>
    <property type="project" value="UniProtKB-UniRule"/>
</dbReference>
<feature type="domain" description="Tify" evidence="4">
    <location>
        <begin position="202"/>
        <end position="237"/>
    </location>
</feature>
<dbReference type="Pfam" id="PF09425">
    <property type="entry name" value="Jas_motif"/>
    <property type="match status" value="1"/>
</dbReference>
<organism evidence="5">
    <name type="scientific">Davidia involucrata</name>
    <name type="common">Dove tree</name>
    <dbReference type="NCBI Taxonomy" id="16924"/>
    <lineage>
        <taxon>Eukaryota</taxon>
        <taxon>Viridiplantae</taxon>
        <taxon>Streptophyta</taxon>
        <taxon>Embryophyta</taxon>
        <taxon>Tracheophyta</taxon>
        <taxon>Spermatophyta</taxon>
        <taxon>Magnoliopsida</taxon>
        <taxon>eudicotyledons</taxon>
        <taxon>Gunneridae</taxon>
        <taxon>Pentapetalae</taxon>
        <taxon>asterids</taxon>
        <taxon>Cornales</taxon>
        <taxon>Nyssaceae</taxon>
        <taxon>Davidia</taxon>
    </lineage>
</organism>
<proteinExistence type="inferred from homology"/>
<accession>A0A5B7BU60</accession>
<feature type="region of interest" description="Disordered" evidence="3">
    <location>
        <begin position="277"/>
        <end position="302"/>
    </location>
</feature>
<dbReference type="PROSITE" id="PS51320">
    <property type="entry name" value="TIFY"/>
    <property type="match status" value="1"/>
</dbReference>
<evidence type="ECO:0000256" key="3">
    <source>
        <dbReference type="SAM" id="MobiDB-lite"/>
    </source>
</evidence>
<dbReference type="GO" id="GO:0031347">
    <property type="term" value="P:regulation of defense response"/>
    <property type="evidence" value="ECO:0007669"/>
    <property type="project" value="UniProtKB-UniRule"/>
</dbReference>
<dbReference type="Pfam" id="PF06200">
    <property type="entry name" value="tify"/>
    <property type="match status" value="1"/>
</dbReference>
<reference evidence="5" key="1">
    <citation type="submission" date="2019-08" db="EMBL/GenBank/DDBJ databases">
        <title>Reference gene set and small RNA set construction with multiple tissues from Davidia involucrata Baill.</title>
        <authorList>
            <person name="Yang H."/>
            <person name="Zhou C."/>
            <person name="Li G."/>
            <person name="Wang J."/>
            <person name="Gao P."/>
            <person name="Wang M."/>
            <person name="Wang R."/>
            <person name="Zhao Y."/>
        </authorList>
    </citation>
    <scope>NUCLEOTIDE SEQUENCE</scope>
    <source>
        <tissue evidence="5">Mixed with DoveR01_LX</tissue>
    </source>
</reference>
<evidence type="ECO:0000256" key="1">
    <source>
        <dbReference type="ARBA" id="ARBA00008614"/>
    </source>
</evidence>
<evidence type="ECO:0000313" key="5">
    <source>
        <dbReference type="EMBL" id="MPA70643.1"/>
    </source>
</evidence>
<dbReference type="GO" id="GO:0005634">
    <property type="term" value="C:nucleus"/>
    <property type="evidence" value="ECO:0007669"/>
    <property type="project" value="UniProtKB-SubCell"/>
</dbReference>
<comment type="function">
    <text evidence="2">Repressor of jasmonate responses.</text>
</comment>
<name>A0A5B7BU60_DAVIN</name>
<dbReference type="AlphaFoldDB" id="A0A5B7BU60"/>
<comment type="subcellular location">
    <subcellularLocation>
        <location evidence="2">Nucleus</location>
    </subcellularLocation>
</comment>
<feature type="region of interest" description="Disordered" evidence="3">
    <location>
        <begin position="358"/>
        <end position="397"/>
    </location>
</feature>
<dbReference type="EMBL" id="GHES01040084">
    <property type="protein sequence ID" value="MPA70643.1"/>
    <property type="molecule type" value="Transcribed_RNA"/>
</dbReference>
<keyword evidence="2" id="KW-0539">Nucleus</keyword>
<feature type="compositionally biased region" description="Polar residues" evidence="3">
    <location>
        <begin position="283"/>
        <end position="302"/>
    </location>
</feature>
<evidence type="ECO:0000256" key="2">
    <source>
        <dbReference type="RuleBase" id="RU369065"/>
    </source>
</evidence>
<dbReference type="GO" id="GO:2000022">
    <property type="term" value="P:regulation of jasmonic acid mediated signaling pathway"/>
    <property type="evidence" value="ECO:0007669"/>
    <property type="project" value="UniProtKB-UniRule"/>
</dbReference>
<protein>
    <recommendedName>
        <fullName evidence="2">Protein TIFY</fullName>
    </recommendedName>
    <alternativeName>
        <fullName evidence="2">Jasmonate ZIM domain-containing protein</fullName>
    </alternativeName>
</protein>
<sequence>MERDFMGLSSKNILVAVKEENPDGCKDSAPARGSAMQWSFSNKVCALPQFLSFKGAQEDRPRKTGYDSLTSTGFMTISSAEAFDSKHKSYSGHVQKSSTLDKQGGTHYSVTTYTPQHFDAHSVHRPHEVKILPVASQTNQTISVAMGTPVHQSFLASAGQNVIGSTVNPQPLGGVPVIAPVSIVPCPNSIVGTTELRDASKSSGSPAQLTIFYAGSVCVYDNISPEKAQAIMLLAGNGPSVTPNTTFTTAQVQAPMPRPSAGDGFVGNQFHNRPPCPFLPSPISVTSNAGPQSAAGSSSTNEITAVKSTGTLASPSNKSEPSKAVSSLGSVPATLIPSAVPQARKASLARFLEKRKERVMSASPYASKQSPDCSTPGSEGRSFSMNSAGSSPLPAIN</sequence>
<keyword evidence="2" id="KW-1184">Jasmonic acid signaling pathway</keyword>
<evidence type="ECO:0000259" key="4">
    <source>
        <dbReference type="PROSITE" id="PS51320"/>
    </source>
</evidence>
<dbReference type="PANTHER" id="PTHR33077:SF90">
    <property type="entry name" value="PROTEIN TIFY 7"/>
    <property type="match status" value="1"/>
</dbReference>
<dbReference type="PANTHER" id="PTHR33077">
    <property type="entry name" value="PROTEIN TIFY 4A-RELATED-RELATED"/>
    <property type="match status" value="1"/>
</dbReference>
<comment type="domain">
    <text evidence="2">The jas domain is required for interaction with COI1.</text>
</comment>
<dbReference type="InterPro" id="IPR010399">
    <property type="entry name" value="Tify_dom"/>
</dbReference>
<gene>
    <name evidence="5" type="ORF">Din_040084</name>
</gene>